<dbReference type="AlphaFoldDB" id="A0A533I749"/>
<reference evidence="1 2" key="1">
    <citation type="journal article" date="2017" name="Nat. Commun.">
        <title>In situ click chemistry generation of cyclooxygenase-2 inhibitors.</title>
        <authorList>
            <person name="Bhardwaj A."/>
            <person name="Kaur J."/>
            <person name="Wuest M."/>
            <person name="Wuest F."/>
        </authorList>
    </citation>
    <scope>NUCLEOTIDE SEQUENCE [LARGE SCALE GENOMIC DNA]</scope>
    <source>
        <strain evidence="1">S2_012_000_R3_94</strain>
    </source>
</reference>
<name>A0A533I749_PARDE</name>
<dbReference type="EMBL" id="VAFL01000006">
    <property type="protein sequence ID" value="TKW66595.1"/>
    <property type="molecule type" value="Genomic_DNA"/>
</dbReference>
<gene>
    <name evidence="1" type="ORF">DI616_08815</name>
</gene>
<protein>
    <submittedName>
        <fullName evidence="1">Uncharacterized protein</fullName>
    </submittedName>
</protein>
<dbReference type="Proteomes" id="UP000315344">
    <property type="component" value="Unassembled WGS sequence"/>
</dbReference>
<comment type="caution">
    <text evidence="1">The sequence shown here is derived from an EMBL/GenBank/DDBJ whole genome shotgun (WGS) entry which is preliminary data.</text>
</comment>
<accession>A0A533I749</accession>
<sequence length="157" mass="17929">MGSAGFYEDCYFFFLCKRHPNNLPHLQDRFGLTIVPANFEVMDDAKQQILLSTSDVEELTSWLDASPDSCFDLYLQDSRSQSFMFCHRPGNHHVLGIPYEMLNDDMLLFVLKRFAAILGSGLHDAPPPDTVGELRHFASATHSIFRRYHRGHLIPAN</sequence>
<evidence type="ECO:0000313" key="1">
    <source>
        <dbReference type="EMBL" id="TKW66595.1"/>
    </source>
</evidence>
<organism evidence="1 2">
    <name type="scientific">Paracoccus denitrificans</name>
    <dbReference type="NCBI Taxonomy" id="266"/>
    <lineage>
        <taxon>Bacteria</taxon>
        <taxon>Pseudomonadati</taxon>
        <taxon>Pseudomonadota</taxon>
        <taxon>Alphaproteobacteria</taxon>
        <taxon>Rhodobacterales</taxon>
        <taxon>Paracoccaceae</taxon>
        <taxon>Paracoccus</taxon>
    </lineage>
</organism>
<evidence type="ECO:0000313" key="2">
    <source>
        <dbReference type="Proteomes" id="UP000315344"/>
    </source>
</evidence>
<proteinExistence type="predicted"/>